<accession>A0ACA9N278</accession>
<dbReference type="Proteomes" id="UP000789525">
    <property type="component" value="Unassembled WGS sequence"/>
</dbReference>
<keyword evidence="2" id="KW-1185">Reference proteome</keyword>
<protein>
    <submittedName>
        <fullName evidence="1">7941_t:CDS:1</fullName>
    </submittedName>
</protein>
<sequence>MKLKGLGQWDAEEIGKQEVTNDEAEFLPSGLAGLHSDTYGMGFSSHHPVLV</sequence>
<comment type="caution">
    <text evidence="1">The sequence shown here is derived from an EMBL/GenBank/DDBJ whole genome shotgun (WGS) entry which is preliminary data.</text>
</comment>
<gene>
    <name evidence="1" type="ORF">ACOLOM_LOCUS7592</name>
</gene>
<organism evidence="1 2">
    <name type="scientific">Acaulospora colombiana</name>
    <dbReference type="NCBI Taxonomy" id="27376"/>
    <lineage>
        <taxon>Eukaryota</taxon>
        <taxon>Fungi</taxon>
        <taxon>Fungi incertae sedis</taxon>
        <taxon>Mucoromycota</taxon>
        <taxon>Glomeromycotina</taxon>
        <taxon>Glomeromycetes</taxon>
        <taxon>Diversisporales</taxon>
        <taxon>Acaulosporaceae</taxon>
        <taxon>Acaulospora</taxon>
    </lineage>
</organism>
<evidence type="ECO:0000313" key="1">
    <source>
        <dbReference type="EMBL" id="CAG8629755.1"/>
    </source>
</evidence>
<proteinExistence type="predicted"/>
<dbReference type="EMBL" id="CAJVPT010017909">
    <property type="protein sequence ID" value="CAG8629755.1"/>
    <property type="molecule type" value="Genomic_DNA"/>
</dbReference>
<reference evidence="1" key="1">
    <citation type="submission" date="2021-06" db="EMBL/GenBank/DDBJ databases">
        <authorList>
            <person name="Kallberg Y."/>
            <person name="Tangrot J."/>
            <person name="Rosling A."/>
        </authorList>
    </citation>
    <scope>NUCLEOTIDE SEQUENCE</scope>
    <source>
        <strain evidence="1">CL356</strain>
    </source>
</reference>
<evidence type="ECO:0000313" key="2">
    <source>
        <dbReference type="Proteomes" id="UP000789525"/>
    </source>
</evidence>
<name>A0ACA9N278_9GLOM</name>